<dbReference type="InterPro" id="IPR032675">
    <property type="entry name" value="LRR_dom_sf"/>
</dbReference>
<evidence type="ECO:0000313" key="1">
    <source>
        <dbReference type="EMBL" id="KEY73052.1"/>
    </source>
</evidence>
<sequence>MPSSGDDMQEPSGKICWGMFAVEIQHHICAQLCATERGSRRALAALCRTSSGLRAIAQPMLYRHITCFCRADYLIQTLGSRPDLAAYAKRYTQLSYVGNTECIIDDKSAKLGYIARDLLMNDSDDPELEEAKLGNHLWAGSFINDLVLALMPNLETASLTVEQNHNDPETAYSYLARRSQRLGKGPLFPKLRHLTFSTDPHEHWGYDMSIEGIRVMLEQAPNLRQLTFVQSRGFDTDALAERGVSMKNYRRLPSLHSLEFNDSAFDADCEDNFILIRHIINTSPHLRHFRFQSQSAWIGEDVSMERMGSALIRCLKPREDTLESLDIDLTQHSNFYAGGGYLRDDLHSHPLAGFTRLATLNVDEGFICPGRHGQETSHLEWPCMLDAVPQSLETLRMRVFQESRAWTALCELAVQVTSGRFPKLKRVSVHAIKRKQSSAYNQANTSVRRMFSAHVLEKEKELRRAFENLPIQVTVVVRGFFHHGTYRWR</sequence>
<accession>A0A084B673</accession>
<evidence type="ECO:0008006" key="3">
    <source>
        <dbReference type="Google" id="ProtNLM"/>
    </source>
</evidence>
<gene>
    <name evidence="1" type="ORF">S7711_11008</name>
</gene>
<dbReference type="EMBL" id="KL647935">
    <property type="protein sequence ID" value="KEY73052.1"/>
    <property type="molecule type" value="Genomic_DNA"/>
</dbReference>
<dbReference type="Proteomes" id="UP000028045">
    <property type="component" value="Unassembled WGS sequence"/>
</dbReference>
<name>A0A084B673_STACB</name>
<dbReference type="HOGENOM" id="CLU_557989_0_0_1"/>
<dbReference type="OrthoDB" id="2520703at2759"/>
<proteinExistence type="predicted"/>
<organism evidence="1 2">
    <name type="scientific">Stachybotrys chartarum (strain CBS 109288 / IBT 7711)</name>
    <name type="common">Toxic black mold</name>
    <name type="synonym">Stilbospora chartarum</name>
    <dbReference type="NCBI Taxonomy" id="1280523"/>
    <lineage>
        <taxon>Eukaryota</taxon>
        <taxon>Fungi</taxon>
        <taxon>Dikarya</taxon>
        <taxon>Ascomycota</taxon>
        <taxon>Pezizomycotina</taxon>
        <taxon>Sordariomycetes</taxon>
        <taxon>Hypocreomycetidae</taxon>
        <taxon>Hypocreales</taxon>
        <taxon>Stachybotryaceae</taxon>
        <taxon>Stachybotrys</taxon>
    </lineage>
</organism>
<dbReference type="AlphaFoldDB" id="A0A084B673"/>
<evidence type="ECO:0000313" key="2">
    <source>
        <dbReference type="Proteomes" id="UP000028045"/>
    </source>
</evidence>
<keyword evidence="2" id="KW-1185">Reference proteome</keyword>
<protein>
    <recommendedName>
        <fullName evidence="3">F-box domain-containing protein</fullName>
    </recommendedName>
</protein>
<reference evidence="1 2" key="1">
    <citation type="journal article" date="2014" name="BMC Genomics">
        <title>Comparative genome sequencing reveals chemotype-specific gene clusters in the toxigenic black mold Stachybotrys.</title>
        <authorList>
            <person name="Semeiks J."/>
            <person name="Borek D."/>
            <person name="Otwinowski Z."/>
            <person name="Grishin N.V."/>
        </authorList>
    </citation>
    <scope>NUCLEOTIDE SEQUENCE [LARGE SCALE GENOMIC DNA]</scope>
    <source>
        <strain evidence="2">CBS 109288 / IBT 7711</strain>
    </source>
</reference>
<dbReference type="Gene3D" id="3.80.10.10">
    <property type="entry name" value="Ribonuclease Inhibitor"/>
    <property type="match status" value="1"/>
</dbReference>